<name>A0A1S4BUT0_TOBAC</name>
<keyword evidence="1" id="KW-1185">Reference proteome</keyword>
<evidence type="ECO:0000313" key="1">
    <source>
        <dbReference type="Proteomes" id="UP000790787"/>
    </source>
</evidence>
<dbReference type="OMA" id="VRWANLC"/>
<reference evidence="1" key="1">
    <citation type="journal article" date="2014" name="Nat. Commun.">
        <title>The tobacco genome sequence and its comparison with those of tomato and potato.</title>
        <authorList>
            <person name="Sierro N."/>
            <person name="Battey J.N."/>
            <person name="Ouadi S."/>
            <person name="Bakaher N."/>
            <person name="Bovet L."/>
            <person name="Willig A."/>
            <person name="Goepfert S."/>
            <person name="Peitsch M.C."/>
            <person name="Ivanov N.V."/>
        </authorList>
    </citation>
    <scope>NUCLEOTIDE SEQUENCE [LARGE SCALE GENOMIC DNA]</scope>
</reference>
<dbReference type="GeneID" id="107812111"/>
<sequence>MEVLSAYEVASGQLINKSKSTVYVHLSTNDDAVRKVQRITGIQRQDFPFTYLGCPIFYSTRRINYYEGLIKKILDQLQSWKGKLMSMGGREVLISHVLQSMTIHLLSAVNPPAFVINKPLKLFARFFWSNSIDGRARHWASWPNLSCHMKKKVYGLGLYMVCLRPYSVNYGGTFVLNLHYGALS</sequence>
<evidence type="ECO:0000313" key="2">
    <source>
        <dbReference type="RefSeq" id="XP_016492627.1"/>
    </source>
</evidence>
<protein>
    <submittedName>
        <fullName evidence="2">Uncharacterized protein LOC107812111</fullName>
    </submittedName>
</protein>
<dbReference type="KEGG" id="nta:107812111"/>
<dbReference type="PaxDb" id="4097-A0A1S4BUT0"/>
<dbReference type="PANTHER" id="PTHR33116">
    <property type="entry name" value="REVERSE TRANSCRIPTASE ZINC-BINDING DOMAIN-CONTAINING PROTEIN-RELATED-RELATED"/>
    <property type="match status" value="1"/>
</dbReference>
<accession>A0A1S4BUT0</accession>
<dbReference type="OrthoDB" id="1936608at2759"/>
<reference evidence="2" key="2">
    <citation type="submission" date="2025-08" db="UniProtKB">
        <authorList>
            <consortium name="RefSeq"/>
        </authorList>
    </citation>
    <scope>IDENTIFICATION</scope>
    <source>
        <tissue evidence="2">Leaf</tissue>
    </source>
</reference>
<proteinExistence type="predicted"/>
<gene>
    <name evidence="2" type="primary">LOC107812111</name>
</gene>
<organism evidence="1 2">
    <name type="scientific">Nicotiana tabacum</name>
    <name type="common">Common tobacco</name>
    <dbReference type="NCBI Taxonomy" id="4097"/>
    <lineage>
        <taxon>Eukaryota</taxon>
        <taxon>Viridiplantae</taxon>
        <taxon>Streptophyta</taxon>
        <taxon>Embryophyta</taxon>
        <taxon>Tracheophyta</taxon>
        <taxon>Spermatophyta</taxon>
        <taxon>Magnoliopsida</taxon>
        <taxon>eudicotyledons</taxon>
        <taxon>Gunneridae</taxon>
        <taxon>Pentapetalae</taxon>
        <taxon>asterids</taxon>
        <taxon>lamiids</taxon>
        <taxon>Solanales</taxon>
        <taxon>Solanaceae</taxon>
        <taxon>Nicotianoideae</taxon>
        <taxon>Nicotianeae</taxon>
        <taxon>Nicotiana</taxon>
    </lineage>
</organism>
<dbReference type="PANTHER" id="PTHR33116:SF67">
    <property type="entry name" value="REVERSE TRANSCRIPTASE"/>
    <property type="match status" value="1"/>
</dbReference>
<dbReference type="RefSeq" id="XP_016492627.1">
    <property type="nucleotide sequence ID" value="XM_016637141.1"/>
</dbReference>
<dbReference type="Proteomes" id="UP000790787">
    <property type="component" value="Chromosome 9"/>
</dbReference>
<dbReference type="AlphaFoldDB" id="A0A1S4BUT0"/>